<dbReference type="PROSITE" id="PS51286">
    <property type="entry name" value="RAP"/>
    <property type="match status" value="1"/>
</dbReference>
<evidence type="ECO:0000256" key="1">
    <source>
        <dbReference type="SAM" id="SignalP"/>
    </source>
</evidence>
<dbReference type="AlphaFoldDB" id="A0A7S0VG30"/>
<feature type="domain" description="RAP" evidence="2">
    <location>
        <begin position="311"/>
        <end position="369"/>
    </location>
</feature>
<name>A0A7S0VG30_9CRYP</name>
<keyword evidence="1" id="KW-0732">Signal</keyword>
<evidence type="ECO:0000313" key="3">
    <source>
        <dbReference type="EMBL" id="CAD8788491.1"/>
    </source>
</evidence>
<gene>
    <name evidence="3" type="ORF">HTEP1355_LOCUS5327</name>
</gene>
<accession>A0A7S0VG30</accession>
<evidence type="ECO:0000259" key="2">
    <source>
        <dbReference type="PROSITE" id="PS51286"/>
    </source>
</evidence>
<dbReference type="EMBL" id="HBFN01009161">
    <property type="protein sequence ID" value="CAD8788491.1"/>
    <property type="molecule type" value="Transcribed_RNA"/>
</dbReference>
<dbReference type="Pfam" id="PF08373">
    <property type="entry name" value="RAP"/>
    <property type="match status" value="1"/>
</dbReference>
<proteinExistence type="predicted"/>
<dbReference type="InterPro" id="IPR013584">
    <property type="entry name" value="RAP"/>
</dbReference>
<organism evidence="3">
    <name type="scientific">Hemiselmis tepida</name>
    <dbReference type="NCBI Taxonomy" id="464990"/>
    <lineage>
        <taxon>Eukaryota</taxon>
        <taxon>Cryptophyceae</taxon>
        <taxon>Cryptomonadales</taxon>
        <taxon>Hemiselmidaceae</taxon>
        <taxon>Hemiselmis</taxon>
    </lineage>
</organism>
<reference evidence="3" key="1">
    <citation type="submission" date="2021-01" db="EMBL/GenBank/DDBJ databases">
        <authorList>
            <person name="Corre E."/>
            <person name="Pelletier E."/>
            <person name="Niang G."/>
            <person name="Scheremetjew M."/>
            <person name="Finn R."/>
            <person name="Kale V."/>
            <person name="Holt S."/>
            <person name="Cochrane G."/>
            <person name="Meng A."/>
            <person name="Brown T."/>
            <person name="Cohen L."/>
        </authorList>
    </citation>
    <scope>NUCLEOTIDE SEQUENCE</scope>
    <source>
        <strain evidence="3">CCMP443</strain>
    </source>
</reference>
<feature type="signal peptide" evidence="1">
    <location>
        <begin position="1"/>
        <end position="25"/>
    </location>
</feature>
<feature type="chain" id="PRO_5031364304" description="RAP domain-containing protein" evidence="1">
    <location>
        <begin position="26"/>
        <end position="399"/>
    </location>
</feature>
<sequence length="399" mass="43554">MWTAVNGSGLLVLALLGQLIVIGDGFSIPHPACTAAQGRGGVWPARFHLRNPTGMVGRSSQRNAALPPPGAPRMTLNSPTHYFPSLLEDPLAVLRSVRLPFAPGPPPSVVSRPADFTAEGVAVEEEAAADDEKFHAAELSSKLTLDFYFRNLQRSARSGSEGGSVGVGNSGMRFDEISRYSPWETLHQFAEERDIALDEDQVPAAMYDSIVAALQGGKRAIKTEPCRRIERFVEYGKLRPMPNRDASQPEGEDIRAVLAAYGAQDEGSMHFSIEAVLRLMEVPFHTDYTVHNGEMYIDLILEGQGRSGGKFLLTTRDRKSFDEKTNEVSSYCKMKAKSVRGIGYSVVAVPYFEWDKLDTNGEKVAYLAGRLSRAGFFGEGGGLTGESASRVKDVIRKSH</sequence>
<dbReference type="SMART" id="SM00952">
    <property type="entry name" value="RAP"/>
    <property type="match status" value="1"/>
</dbReference>
<protein>
    <recommendedName>
        <fullName evidence="2">RAP domain-containing protein</fullName>
    </recommendedName>
</protein>